<accession>R8BA34</accession>
<evidence type="ECO:0000256" key="2">
    <source>
        <dbReference type="ARBA" id="ARBA00022723"/>
    </source>
</evidence>
<dbReference type="GO" id="GO:0016705">
    <property type="term" value="F:oxidoreductase activity, acting on paired donors, with incorporation or reduction of molecular oxygen"/>
    <property type="evidence" value="ECO:0007669"/>
    <property type="project" value="InterPro"/>
</dbReference>
<evidence type="ECO:0000313" key="4">
    <source>
        <dbReference type="EMBL" id="EON96153.1"/>
    </source>
</evidence>
<gene>
    <name evidence="4" type="ORF">UCRPA7_8407</name>
</gene>
<dbReference type="GeneID" id="19329254"/>
<dbReference type="HOGENOM" id="CLU_1230663_0_0_1"/>
<dbReference type="InterPro" id="IPR050121">
    <property type="entry name" value="Cytochrome_P450_monoxygenase"/>
</dbReference>
<dbReference type="PANTHER" id="PTHR24305:SF164">
    <property type="entry name" value="P450, PUTATIVE (EUROFUNG)-RELATED"/>
    <property type="match status" value="1"/>
</dbReference>
<dbReference type="eggNOG" id="KOG0159">
    <property type="taxonomic scope" value="Eukaryota"/>
</dbReference>
<evidence type="ECO:0000256" key="3">
    <source>
        <dbReference type="ARBA" id="ARBA00023004"/>
    </source>
</evidence>
<dbReference type="SUPFAM" id="SSF48264">
    <property type="entry name" value="Cytochrome P450"/>
    <property type="match status" value="1"/>
</dbReference>
<keyword evidence="2" id="KW-0479">Metal-binding</keyword>
<dbReference type="RefSeq" id="XP_007919111.1">
    <property type="nucleotide sequence ID" value="XM_007920920.1"/>
</dbReference>
<evidence type="ECO:0000313" key="5">
    <source>
        <dbReference type="Proteomes" id="UP000014074"/>
    </source>
</evidence>
<dbReference type="GO" id="GO:0004497">
    <property type="term" value="F:monooxygenase activity"/>
    <property type="evidence" value="ECO:0007669"/>
    <property type="project" value="UniProtKB-KW"/>
</dbReference>
<proteinExistence type="predicted"/>
<dbReference type="Proteomes" id="UP000014074">
    <property type="component" value="Unassembled WGS sequence"/>
</dbReference>
<dbReference type="Gene3D" id="1.10.630.10">
    <property type="entry name" value="Cytochrome P450"/>
    <property type="match status" value="1"/>
</dbReference>
<dbReference type="GO" id="GO:0005506">
    <property type="term" value="F:iron ion binding"/>
    <property type="evidence" value="ECO:0007669"/>
    <property type="project" value="InterPro"/>
</dbReference>
<dbReference type="EMBL" id="KB933360">
    <property type="protein sequence ID" value="EON96153.1"/>
    <property type="molecule type" value="Genomic_DNA"/>
</dbReference>
<organism evidence="4 5">
    <name type="scientific">Phaeoacremonium minimum (strain UCR-PA7)</name>
    <name type="common">Esca disease fungus</name>
    <name type="synonym">Togninia minima</name>
    <dbReference type="NCBI Taxonomy" id="1286976"/>
    <lineage>
        <taxon>Eukaryota</taxon>
        <taxon>Fungi</taxon>
        <taxon>Dikarya</taxon>
        <taxon>Ascomycota</taxon>
        <taxon>Pezizomycotina</taxon>
        <taxon>Sordariomycetes</taxon>
        <taxon>Sordariomycetidae</taxon>
        <taxon>Togniniales</taxon>
        <taxon>Togniniaceae</taxon>
        <taxon>Phaeoacremonium</taxon>
    </lineage>
</organism>
<evidence type="ECO:0000256" key="1">
    <source>
        <dbReference type="ARBA" id="ARBA00022617"/>
    </source>
</evidence>
<keyword evidence="5" id="KW-1185">Reference proteome</keyword>
<dbReference type="GO" id="GO:0020037">
    <property type="term" value="F:heme binding"/>
    <property type="evidence" value="ECO:0007669"/>
    <property type="project" value="InterPro"/>
</dbReference>
<dbReference type="KEGG" id="tmn:UCRPA7_8407"/>
<keyword evidence="1" id="KW-0349">Heme</keyword>
<keyword evidence="3" id="KW-0408">Iron</keyword>
<protein>
    <submittedName>
        <fullName evidence="4">Putative benzoate 4-monooxygenase cytochrome protein</fullName>
    </submittedName>
</protein>
<reference evidence="5" key="1">
    <citation type="journal article" date="2013" name="Genome Announc.">
        <title>Draft genome sequence of the ascomycete Phaeoacremonium aleophilum strain UCR-PA7, a causal agent of the esca disease complex in grapevines.</title>
        <authorList>
            <person name="Blanco-Ulate B."/>
            <person name="Rolshausen P."/>
            <person name="Cantu D."/>
        </authorList>
    </citation>
    <scope>NUCLEOTIDE SEQUENCE [LARGE SCALE GENOMIC DNA]</scope>
    <source>
        <strain evidence="5">UCR-PA7</strain>
    </source>
</reference>
<sequence>MFDVYGRENLFSFPGTKAHAQRKKLLAHAYSKSMILSPTSIARPLIEKNVKEFLDLLEKDKAVAEETFRSLHWFSLDSITGFLYGDKHGGTHALRGNDADRALLNDIIDHGRRKLSWFNVHLRAYTLWLYSATGVIENIITRLGLLPMNKPATNTGIRTHALKSWNEFEATGHEQITPEDDQSIMSLLWKYNKGEKGPRLDGLDIASEVADHFLAGIDTTSDTLI</sequence>
<keyword evidence="4" id="KW-0503">Monooxygenase</keyword>
<dbReference type="InterPro" id="IPR036396">
    <property type="entry name" value="Cyt_P450_sf"/>
</dbReference>
<dbReference type="PANTHER" id="PTHR24305">
    <property type="entry name" value="CYTOCHROME P450"/>
    <property type="match status" value="1"/>
</dbReference>
<name>R8BA34_PHAM7</name>
<dbReference type="OrthoDB" id="1470350at2759"/>
<dbReference type="AlphaFoldDB" id="R8BA34"/>
<keyword evidence="4" id="KW-0560">Oxidoreductase</keyword>